<evidence type="ECO:0000256" key="1">
    <source>
        <dbReference type="ARBA" id="ARBA00004477"/>
    </source>
</evidence>
<keyword evidence="3 6" id="KW-0256">Endoplasmic reticulum</keyword>
<comment type="caution">
    <text evidence="9">The sequence shown here is derived from an EMBL/GenBank/DDBJ whole genome shotgun (WGS) entry which is preliminary data.</text>
</comment>
<dbReference type="PANTHER" id="PTHR10994:SF151">
    <property type="entry name" value="RETICULON-LIKE PROTEIN"/>
    <property type="match status" value="1"/>
</dbReference>
<dbReference type="GO" id="GO:0005789">
    <property type="term" value="C:endoplasmic reticulum membrane"/>
    <property type="evidence" value="ECO:0007669"/>
    <property type="project" value="UniProtKB-SubCell"/>
</dbReference>
<sequence>MQEISTSLVFRYARKTLAWDPHLAFTNLNSSVYAFLSFETNRKLHPMAELIESKMEEIADKISDKIHRKSSSSSSDSDDDKRSHGHKLPFKSKVYRLFGREKPLHQVLGAGKPADILLWRNKRVSGAVLGGVTTFWFLFEVLDYHLITLVCHILILFLSVLFLWSNASHFINNSPPTIPEVVISEKCLLKAASCLSTEINRAVNVARTIATGKDLKTFLGAVAGLWSISVLGSCFNFLTLVYIVFLLLYTVPVLYEKYEDKVDAHAEKAIIEIKKQYVILEKKVMANINKGKKRD</sequence>
<organism evidence="9 10">
    <name type="scientific">Hibiscus syriacus</name>
    <name type="common">Rose of Sharon</name>
    <dbReference type="NCBI Taxonomy" id="106335"/>
    <lineage>
        <taxon>Eukaryota</taxon>
        <taxon>Viridiplantae</taxon>
        <taxon>Streptophyta</taxon>
        <taxon>Embryophyta</taxon>
        <taxon>Tracheophyta</taxon>
        <taxon>Spermatophyta</taxon>
        <taxon>Magnoliopsida</taxon>
        <taxon>eudicotyledons</taxon>
        <taxon>Gunneridae</taxon>
        <taxon>Pentapetalae</taxon>
        <taxon>rosids</taxon>
        <taxon>malvids</taxon>
        <taxon>Malvales</taxon>
        <taxon>Malvaceae</taxon>
        <taxon>Malvoideae</taxon>
        <taxon>Hibiscus</taxon>
    </lineage>
</organism>
<reference evidence="9" key="1">
    <citation type="submission" date="2019-09" db="EMBL/GenBank/DDBJ databases">
        <title>Draft genome information of white flower Hibiscus syriacus.</title>
        <authorList>
            <person name="Kim Y.-M."/>
        </authorList>
    </citation>
    <scope>NUCLEOTIDE SEQUENCE [LARGE SCALE GENOMIC DNA]</scope>
    <source>
        <strain evidence="9">YM2019G1</strain>
    </source>
</reference>
<dbReference type="PROSITE" id="PS50845">
    <property type="entry name" value="RETICULON"/>
    <property type="match status" value="1"/>
</dbReference>
<evidence type="ECO:0000313" key="9">
    <source>
        <dbReference type="EMBL" id="KAE8716233.1"/>
    </source>
</evidence>
<dbReference type="InterPro" id="IPR003388">
    <property type="entry name" value="Reticulon"/>
</dbReference>
<evidence type="ECO:0000256" key="2">
    <source>
        <dbReference type="ARBA" id="ARBA00022692"/>
    </source>
</evidence>
<name>A0A6A3BHU5_HIBSY</name>
<evidence type="ECO:0000256" key="7">
    <source>
        <dbReference type="SAM" id="MobiDB-lite"/>
    </source>
</evidence>
<gene>
    <name evidence="9" type="ORF">F3Y22_tig00110156pilonHSYRG00616</name>
</gene>
<proteinExistence type="predicted"/>
<accession>A0A6A3BHU5</accession>
<evidence type="ECO:0000256" key="3">
    <source>
        <dbReference type="ARBA" id="ARBA00022824"/>
    </source>
</evidence>
<keyword evidence="5 6" id="KW-0472">Membrane</keyword>
<evidence type="ECO:0000256" key="6">
    <source>
        <dbReference type="RuleBase" id="RU363132"/>
    </source>
</evidence>
<keyword evidence="10" id="KW-1185">Reference proteome</keyword>
<protein>
    <recommendedName>
        <fullName evidence="6">Reticulon-like protein</fullName>
    </recommendedName>
</protein>
<evidence type="ECO:0000313" key="10">
    <source>
        <dbReference type="Proteomes" id="UP000436088"/>
    </source>
</evidence>
<evidence type="ECO:0000259" key="8">
    <source>
        <dbReference type="PROSITE" id="PS50845"/>
    </source>
</evidence>
<evidence type="ECO:0000256" key="5">
    <source>
        <dbReference type="ARBA" id="ARBA00023136"/>
    </source>
</evidence>
<dbReference type="PANTHER" id="PTHR10994">
    <property type="entry name" value="RETICULON"/>
    <property type="match status" value="1"/>
</dbReference>
<dbReference type="Proteomes" id="UP000436088">
    <property type="component" value="Unassembled WGS sequence"/>
</dbReference>
<dbReference type="GO" id="GO:0009617">
    <property type="term" value="P:response to bacterium"/>
    <property type="evidence" value="ECO:0007669"/>
    <property type="project" value="InterPro"/>
</dbReference>
<dbReference type="InterPro" id="IPR045064">
    <property type="entry name" value="Reticulon-like"/>
</dbReference>
<feature type="domain" description="Reticulon" evidence="8">
    <location>
        <begin position="113"/>
        <end position="295"/>
    </location>
</feature>
<feature type="region of interest" description="Disordered" evidence="7">
    <location>
        <begin position="64"/>
        <end position="86"/>
    </location>
</feature>
<keyword evidence="2 6" id="KW-0812">Transmembrane</keyword>
<dbReference type="AlphaFoldDB" id="A0A6A3BHU5"/>
<evidence type="ECO:0000256" key="4">
    <source>
        <dbReference type="ARBA" id="ARBA00022989"/>
    </source>
</evidence>
<dbReference type="EMBL" id="VEPZ02000855">
    <property type="protein sequence ID" value="KAE8716233.1"/>
    <property type="molecule type" value="Genomic_DNA"/>
</dbReference>
<dbReference type="Pfam" id="PF02453">
    <property type="entry name" value="Reticulon"/>
    <property type="match status" value="1"/>
</dbReference>
<comment type="subcellular location">
    <subcellularLocation>
        <location evidence="1 6">Endoplasmic reticulum membrane</location>
        <topology evidence="1 6">Multi-pass membrane protein</topology>
    </subcellularLocation>
</comment>
<feature type="transmembrane region" description="Helical" evidence="6">
    <location>
        <begin position="145"/>
        <end position="164"/>
    </location>
</feature>
<keyword evidence="4 6" id="KW-1133">Transmembrane helix</keyword>
<feature type="transmembrane region" description="Helical" evidence="6">
    <location>
        <begin position="217"/>
        <end position="249"/>
    </location>
</feature>
<feature type="transmembrane region" description="Helical" evidence="6">
    <location>
        <begin position="123"/>
        <end position="139"/>
    </location>
</feature>